<dbReference type="EMBL" id="JAJTWT010000007">
    <property type="protein sequence ID" value="MCE4539152.1"/>
    <property type="molecule type" value="Genomic_DNA"/>
</dbReference>
<evidence type="ECO:0000256" key="2">
    <source>
        <dbReference type="ARBA" id="ARBA00009810"/>
    </source>
</evidence>
<keyword evidence="4" id="KW-0998">Cell outer membrane</keyword>
<dbReference type="Proteomes" id="UP001201463">
    <property type="component" value="Unassembled WGS sequence"/>
</dbReference>
<dbReference type="Pfam" id="PF07715">
    <property type="entry name" value="Plug"/>
    <property type="match status" value="1"/>
</dbReference>
<dbReference type="Gene3D" id="2.40.170.20">
    <property type="entry name" value="TonB-dependent receptor, beta-barrel domain"/>
    <property type="match status" value="1"/>
</dbReference>
<dbReference type="SUPFAM" id="SSF56935">
    <property type="entry name" value="Porins"/>
    <property type="match status" value="1"/>
</dbReference>
<proteinExistence type="inferred from homology"/>
<dbReference type="InterPro" id="IPR012910">
    <property type="entry name" value="Plug_dom"/>
</dbReference>
<evidence type="ECO:0000256" key="5">
    <source>
        <dbReference type="RuleBase" id="RU003357"/>
    </source>
</evidence>
<gene>
    <name evidence="8" type="ORF">LXT12_18020</name>
</gene>
<dbReference type="Pfam" id="PF00593">
    <property type="entry name" value="TonB_dep_Rec_b-barrel"/>
    <property type="match status" value="1"/>
</dbReference>
<evidence type="ECO:0000256" key="1">
    <source>
        <dbReference type="ARBA" id="ARBA00004442"/>
    </source>
</evidence>
<feature type="domain" description="TonB-dependent receptor plug" evidence="7">
    <location>
        <begin position="75"/>
        <end position="175"/>
    </location>
</feature>
<reference evidence="8 9" key="1">
    <citation type="submission" date="2021-12" db="EMBL/GenBank/DDBJ databases">
        <title>Genome seq of p7.</title>
        <authorList>
            <person name="Seo T."/>
        </authorList>
    </citation>
    <scope>NUCLEOTIDE SEQUENCE [LARGE SCALE GENOMIC DNA]</scope>
    <source>
        <strain evidence="8 9">P7</strain>
    </source>
</reference>
<dbReference type="InterPro" id="IPR010104">
    <property type="entry name" value="TonB_rcpt_bac"/>
</dbReference>
<name>A0ABS8XHX4_9BURK</name>
<dbReference type="InterPro" id="IPR036942">
    <property type="entry name" value="Beta-barrel_TonB_sf"/>
</dbReference>
<comment type="similarity">
    <text evidence="2 5">Belongs to the TonB-dependent receptor family.</text>
</comment>
<accession>A0ABS8XHX4</accession>
<comment type="subcellular location">
    <subcellularLocation>
        <location evidence="1 5">Cell outer membrane</location>
    </subcellularLocation>
</comment>
<evidence type="ECO:0000256" key="3">
    <source>
        <dbReference type="ARBA" id="ARBA00023136"/>
    </source>
</evidence>
<keyword evidence="9" id="KW-1185">Reference proteome</keyword>
<keyword evidence="3 5" id="KW-0472">Membrane</keyword>
<protein>
    <submittedName>
        <fullName evidence="8">TonB-dependent receptor</fullName>
    </submittedName>
</protein>
<feature type="domain" description="TonB-dependent receptor-like beta-barrel" evidence="6">
    <location>
        <begin position="434"/>
        <end position="906"/>
    </location>
</feature>
<dbReference type="PANTHER" id="PTHR40980:SF3">
    <property type="entry name" value="TONB-DEPENDENT RECEPTOR-LIKE BETA-BARREL DOMAIN-CONTAINING PROTEIN"/>
    <property type="match status" value="1"/>
</dbReference>
<dbReference type="InterPro" id="IPR037066">
    <property type="entry name" value="Plug_dom_sf"/>
</dbReference>
<evidence type="ECO:0000256" key="4">
    <source>
        <dbReference type="ARBA" id="ARBA00023237"/>
    </source>
</evidence>
<evidence type="ECO:0000259" key="7">
    <source>
        <dbReference type="Pfam" id="PF07715"/>
    </source>
</evidence>
<dbReference type="InterPro" id="IPR000531">
    <property type="entry name" value="Beta-barrel_TonB"/>
</dbReference>
<dbReference type="NCBIfam" id="TIGR01782">
    <property type="entry name" value="TonB-Xanth-Caul"/>
    <property type="match status" value="1"/>
</dbReference>
<evidence type="ECO:0000313" key="8">
    <source>
        <dbReference type="EMBL" id="MCE4539152.1"/>
    </source>
</evidence>
<evidence type="ECO:0000313" key="9">
    <source>
        <dbReference type="Proteomes" id="UP001201463"/>
    </source>
</evidence>
<comment type="caution">
    <text evidence="8">The sequence shown here is derived from an EMBL/GenBank/DDBJ whole genome shotgun (WGS) entry which is preliminary data.</text>
</comment>
<dbReference type="RefSeq" id="WP_233393669.1">
    <property type="nucleotide sequence ID" value="NZ_JAJTWT010000007.1"/>
</dbReference>
<dbReference type="Gene3D" id="2.170.130.10">
    <property type="entry name" value="TonB-dependent receptor, plug domain"/>
    <property type="match status" value="1"/>
</dbReference>
<evidence type="ECO:0000259" key="6">
    <source>
        <dbReference type="Pfam" id="PF00593"/>
    </source>
</evidence>
<sequence length="949" mass="101725">MTAHALRATVRASRSISRSRSLRLTPIATVCAGLLSVPLLSAAQTAPTKDEKLETVTVTGFRASLESSISAKRLSDSIVEAVSAEDIGKLPDASIADSIARLPGLAAQRIDGRPSAISIRGLGPDYSVGLLNGRQVVSSGDGRAAEYDQFPSELVGQVLVYKTPDAAVIGQGLAGTIDIRPVMPLSLGSRQMAVGARMERNSNGGLSSTGKGANGNRLSFSYIDQFADRTVGLSLGYAHLDSPGQEKKYEVWRYGDYVSKWGAGAQGVPAVGTAGDRAQFAQGFETSVTSSKQVRDGFMGVLEFKPNANFHSVADLYYSKFEQDRVAHHWVGDIGLWSSPAAAFSNTGTAVVNGNTLIASGSVANGHSLVYNKNFKRTDEITSLGWKNELKLSDKFSIDGDIGYSRSVRNENYIQSVARPVTNVGFSFSGLDATGQQSWSTTQDLTSSSVVKLTNDPDWAEQRTPHYRDEIKSLKLAGKYALDWGPLSGLEFGLAHNQRDKTVQSDAFRLQLASTNVDIPTAALRGPVSIDFGNIHQSILSWDVPSVMGLYTAVAKDPWSAKDNKYAVHEKVTTAFAKLDIDTKLGSVPLRGNVGLQAVRTQQNSDGVAWNDGSSGASTGTVIPVSGGTSYTDYLPSLNLIFNFTPNLVYRLGLAKTMARPRMDDMRAGADQPKLVANSVAVDEKYGHWTAGNGGKPDLQPWRAQSVDMSIEQYLGKRSYVALASFYKKLNSFVYQQTTTRDFSGFPNYSKTLVPGCSAAKPDCNPNLGDITTQANGEGGSVYGFEFSTSLDAGWLTPALDGFGIVASESLTRNRLPKDNNGNPINLDGFSGIVNSLALYYEKNGISARIGQRYRSSFTASTRSVLLGTETNTQIGAEKQIDLQLGYAFETGDLKGLSLTLQINNLTNASAVQTRGPEVVGSAGNSKGLLPWKVDNFGRVLLLGASYKF</sequence>
<keyword evidence="5" id="KW-0798">TonB box</keyword>
<organism evidence="8 9">
    <name type="scientific">Pelomonas caseinilytica</name>
    <dbReference type="NCBI Taxonomy" id="2906763"/>
    <lineage>
        <taxon>Bacteria</taxon>
        <taxon>Pseudomonadati</taxon>
        <taxon>Pseudomonadota</taxon>
        <taxon>Betaproteobacteria</taxon>
        <taxon>Burkholderiales</taxon>
        <taxon>Sphaerotilaceae</taxon>
        <taxon>Roseateles</taxon>
    </lineage>
</organism>
<keyword evidence="8" id="KW-0675">Receptor</keyword>
<dbReference type="PANTHER" id="PTHR40980">
    <property type="entry name" value="PLUG DOMAIN-CONTAINING PROTEIN"/>
    <property type="match status" value="1"/>
</dbReference>